<feature type="transmembrane region" description="Helical" evidence="5">
    <location>
        <begin position="25"/>
        <end position="44"/>
    </location>
</feature>
<feature type="transmembrane region" description="Helical" evidence="5">
    <location>
        <begin position="238"/>
        <end position="256"/>
    </location>
</feature>
<evidence type="ECO:0000256" key="5">
    <source>
        <dbReference type="SAM" id="Phobius"/>
    </source>
</evidence>
<feature type="transmembrane region" description="Helical" evidence="5">
    <location>
        <begin position="326"/>
        <end position="346"/>
    </location>
</feature>
<evidence type="ECO:0000256" key="2">
    <source>
        <dbReference type="ARBA" id="ARBA00022692"/>
    </source>
</evidence>
<keyword evidence="4 5" id="KW-0472">Membrane</keyword>
<dbReference type="SUPFAM" id="SSF103473">
    <property type="entry name" value="MFS general substrate transporter"/>
    <property type="match status" value="1"/>
</dbReference>
<dbReference type="Gene3D" id="1.20.1250.20">
    <property type="entry name" value="MFS general substrate transporter like domains"/>
    <property type="match status" value="1"/>
</dbReference>
<evidence type="ECO:0008006" key="8">
    <source>
        <dbReference type="Google" id="ProtNLM"/>
    </source>
</evidence>
<dbReference type="EMBL" id="CAXIEN010000068">
    <property type="protein sequence ID" value="CAL1273571.1"/>
    <property type="molecule type" value="Genomic_DNA"/>
</dbReference>
<comment type="subcellular location">
    <subcellularLocation>
        <location evidence="1">Membrane</location>
        <topology evidence="1">Multi-pass membrane protein</topology>
    </subcellularLocation>
</comment>
<dbReference type="PANTHER" id="PTHR24064">
    <property type="entry name" value="SOLUTE CARRIER FAMILY 22 MEMBER"/>
    <property type="match status" value="1"/>
</dbReference>
<dbReference type="AlphaFoldDB" id="A0AAV1ZPC1"/>
<organism evidence="6 7">
    <name type="scientific">Larinioides sclopetarius</name>
    <dbReference type="NCBI Taxonomy" id="280406"/>
    <lineage>
        <taxon>Eukaryota</taxon>
        <taxon>Metazoa</taxon>
        <taxon>Ecdysozoa</taxon>
        <taxon>Arthropoda</taxon>
        <taxon>Chelicerata</taxon>
        <taxon>Arachnida</taxon>
        <taxon>Araneae</taxon>
        <taxon>Araneomorphae</taxon>
        <taxon>Entelegynae</taxon>
        <taxon>Araneoidea</taxon>
        <taxon>Araneidae</taxon>
        <taxon>Larinioides</taxon>
    </lineage>
</organism>
<gene>
    <name evidence="6" type="ORF">LARSCL_LOCUS6969</name>
</gene>
<evidence type="ECO:0000256" key="4">
    <source>
        <dbReference type="ARBA" id="ARBA00023136"/>
    </source>
</evidence>
<feature type="transmembrane region" description="Helical" evidence="5">
    <location>
        <begin position="263"/>
        <end position="283"/>
    </location>
</feature>
<evidence type="ECO:0000256" key="3">
    <source>
        <dbReference type="ARBA" id="ARBA00022989"/>
    </source>
</evidence>
<dbReference type="Pfam" id="PF00083">
    <property type="entry name" value="Sugar_tr"/>
    <property type="match status" value="1"/>
</dbReference>
<dbReference type="Proteomes" id="UP001497382">
    <property type="component" value="Unassembled WGS sequence"/>
</dbReference>
<feature type="transmembrane region" description="Helical" evidence="5">
    <location>
        <begin position="84"/>
        <end position="106"/>
    </location>
</feature>
<dbReference type="GO" id="GO:0016020">
    <property type="term" value="C:membrane"/>
    <property type="evidence" value="ECO:0007669"/>
    <property type="project" value="UniProtKB-SubCell"/>
</dbReference>
<reference evidence="6 7" key="1">
    <citation type="submission" date="2024-04" db="EMBL/GenBank/DDBJ databases">
        <authorList>
            <person name="Rising A."/>
            <person name="Reimegard J."/>
            <person name="Sonavane S."/>
            <person name="Akerstrom W."/>
            <person name="Nylinder S."/>
            <person name="Hedman E."/>
            <person name="Kallberg Y."/>
        </authorList>
    </citation>
    <scope>NUCLEOTIDE SEQUENCE [LARGE SCALE GENOMIC DNA]</scope>
</reference>
<comment type="caution">
    <text evidence="6">The sequence shown here is derived from an EMBL/GenBank/DDBJ whole genome shotgun (WGS) entry which is preliminary data.</text>
</comment>
<feature type="transmembrane region" description="Helical" evidence="5">
    <location>
        <begin position="207"/>
        <end position="226"/>
    </location>
</feature>
<evidence type="ECO:0000313" key="6">
    <source>
        <dbReference type="EMBL" id="CAL1273571.1"/>
    </source>
</evidence>
<keyword evidence="7" id="KW-1185">Reference proteome</keyword>
<dbReference type="InterPro" id="IPR005828">
    <property type="entry name" value="MFS_sugar_transport-like"/>
</dbReference>
<feature type="transmembrane region" description="Helical" evidence="5">
    <location>
        <begin position="295"/>
        <end position="314"/>
    </location>
</feature>
<keyword evidence="3 5" id="KW-1133">Transmembrane helix</keyword>
<protein>
    <recommendedName>
        <fullName evidence="8">Major facilitator superfamily (MFS) profile domain-containing protein</fullName>
    </recommendedName>
</protein>
<proteinExistence type="predicted"/>
<dbReference type="InterPro" id="IPR036259">
    <property type="entry name" value="MFS_trans_sf"/>
</dbReference>
<evidence type="ECO:0000313" key="7">
    <source>
        <dbReference type="Proteomes" id="UP001497382"/>
    </source>
</evidence>
<name>A0AAV1ZPC1_9ARAC</name>
<sequence>MFYGIGEFLSLPLYFYVSYRQGRRFSFFLFLACECLFGAITSLAPNIGCFIILRFLLGLTVPASVATPAALAQELVGTKWRGRNLHLVYLYRSLGGVLLAGSVFVIRDWPQIALASTVPFVAFFLYWWVLPESPQWLLARGRFEETIRLVRTIASNNSRDLTPDFIVATKRKFVLERSLREHKNEPKTQKEATKELFRAQGLRKRTIVLIFSWFTSTASFLGLNYLCIELEGDVHYNVLWSAVAEVLGWIVAAILLKCTAPRRCSNCVICAVGGVLCISLAIGRRGKSSSASLTLYVSTKLTVSISYFVFPLWTAEILPPGPRETALVLAEILNLACPVFLPLLIYQGRTQHLLPMTLLGLLHVAGGLMSLCLPETRLISFLNTPAVVPVAQCDGHWTAHNCAHCHNSPNCTPRNSLRNPNPLPESPIFSLLRCQESQMSYSGRESAMSDMSNPRLGERQLSMDELKVTVL</sequence>
<evidence type="ECO:0000256" key="1">
    <source>
        <dbReference type="ARBA" id="ARBA00004141"/>
    </source>
</evidence>
<accession>A0AAV1ZPC1</accession>
<feature type="transmembrane region" description="Helical" evidence="5">
    <location>
        <begin position="112"/>
        <end position="130"/>
    </location>
</feature>
<keyword evidence="2 5" id="KW-0812">Transmembrane</keyword>
<dbReference type="GO" id="GO:0022857">
    <property type="term" value="F:transmembrane transporter activity"/>
    <property type="evidence" value="ECO:0007669"/>
    <property type="project" value="InterPro"/>
</dbReference>
<feature type="transmembrane region" description="Helical" evidence="5">
    <location>
        <begin position="50"/>
        <end position="72"/>
    </location>
</feature>